<feature type="binding site" evidence="7">
    <location>
        <position position="256"/>
    </location>
    <ligand>
        <name>ATP</name>
        <dbReference type="ChEBI" id="CHEBI:30616"/>
    </ligand>
</feature>
<keyword evidence="7" id="KW-0460">Magnesium</keyword>
<dbReference type="PANTHER" id="PTHR43095">
    <property type="entry name" value="SUGAR KINASE"/>
    <property type="match status" value="1"/>
</dbReference>
<evidence type="ECO:0000256" key="2">
    <source>
        <dbReference type="ARBA" id="ARBA00022679"/>
    </source>
</evidence>
<comment type="similarity">
    <text evidence="7">Belongs to the rhamnulokinase family.</text>
</comment>
<sequence>MLHIAIDIGASSGRLVAGKVENGKLNIKEIHRFPNGFKNKNFTYVWEIDHLLAEILKGLSIVKSMGYEDCTVGIDTWAVDYALVGKDGKRLNEVVSYRDHRTDYSIEKFTKIISKEKIYEKTGIQFLPFNTIYQLFEENKDLLNETEKILMIPDYLGFRLTGIAAAETTNTSTTQLMNVKKRTFDPELLEAISIKTEQFGELVEPGNILGTLRQEWFPDYDLPNCTIINIASHDTASAIIGTPGEGENWAYLSSGTWSLLGMELDSPVINETSFKENYTNEWGAFGTYRFLKNIMGLWILQEVQRKLQEEVTFEQLIEEAKQVKPYSQFINFDDQRFLNPENMIDEIQSYCSETNQSTPITPGELAAAVFYNLAIMYAVAIEELELIVGKKIEHLHVVGGGSRNEFLNQLTADLSKKIIYSGPIEATAIGNLVMQLISTDKINSLQAGRLLVSESFDIKKYEPSSLNNQEVIEDFKAIVSKKNKKDTGALKKLT</sequence>
<dbReference type="Pfam" id="PF00370">
    <property type="entry name" value="FGGY_N"/>
    <property type="match status" value="1"/>
</dbReference>
<feature type="binding site" evidence="7">
    <location>
        <begin position="10"/>
        <end position="14"/>
    </location>
    <ligand>
        <name>ATP</name>
        <dbReference type="ChEBI" id="CHEBI:30616"/>
    </ligand>
</feature>
<proteinExistence type="inferred from homology"/>
<feature type="active site" description="Proton acceptor" evidence="7">
    <location>
        <position position="234"/>
    </location>
</feature>
<dbReference type="InterPro" id="IPR013449">
    <property type="entry name" value="Rhamnulokinase"/>
</dbReference>
<keyword evidence="5 7" id="KW-0067">ATP-binding</keyword>
<evidence type="ECO:0000313" key="12">
    <source>
        <dbReference type="Proteomes" id="UP000681414"/>
    </source>
</evidence>
<comment type="cofactor">
    <cofactor evidence="7">
        <name>Mg(2+)</name>
        <dbReference type="ChEBI" id="CHEBI:18420"/>
    </cofactor>
</comment>
<feature type="binding site" evidence="7">
    <location>
        <position position="301"/>
    </location>
    <ligand>
        <name>ATP</name>
        <dbReference type="ChEBI" id="CHEBI:30616"/>
    </ligand>
</feature>
<evidence type="ECO:0000259" key="9">
    <source>
        <dbReference type="Pfam" id="PF00370"/>
    </source>
</evidence>
<dbReference type="NCBIfam" id="TIGR02627">
    <property type="entry name" value="rhamnulo_kin"/>
    <property type="match status" value="1"/>
</dbReference>
<evidence type="ECO:0000256" key="4">
    <source>
        <dbReference type="ARBA" id="ARBA00022777"/>
    </source>
</evidence>
<dbReference type="EMBL" id="JAGYPG010000001">
    <property type="protein sequence ID" value="MBS4194242.1"/>
    <property type="molecule type" value="Genomic_DNA"/>
</dbReference>
<dbReference type="InterPro" id="IPR000577">
    <property type="entry name" value="Carb_kinase_FGGY"/>
</dbReference>
<protein>
    <recommendedName>
        <fullName evidence="7 8">Rhamnulokinase</fullName>
        <shortName evidence="7">RhaB</shortName>
        <ecNumber evidence="7 8">2.7.1.5</ecNumber>
    </recommendedName>
    <alternativeName>
        <fullName evidence="7">ATP:L-rhamnulose phosphotransferase</fullName>
    </alternativeName>
    <alternativeName>
        <fullName evidence="7">L-rhamnulose 1-kinase</fullName>
    </alternativeName>
    <alternativeName>
        <fullName evidence="7">Rhamnulose kinase</fullName>
    </alternativeName>
</protein>
<feature type="binding site" evidence="7">
    <location>
        <begin position="233"/>
        <end position="235"/>
    </location>
    <ligand>
        <name>substrate</name>
    </ligand>
</feature>
<reference evidence="11 12" key="1">
    <citation type="submission" date="2021-05" db="EMBL/GenBank/DDBJ databases">
        <title>Novel Bacillus species.</title>
        <authorList>
            <person name="Liu G."/>
        </authorList>
    </citation>
    <scope>NUCLEOTIDE SEQUENCE [LARGE SCALE GENOMIC DNA]</scope>
    <source>
        <strain evidence="12">FJAT-49780</strain>
    </source>
</reference>
<organism evidence="11 12">
    <name type="scientific">Lederbergia citri</name>
    <dbReference type="NCBI Taxonomy" id="2833580"/>
    <lineage>
        <taxon>Bacteria</taxon>
        <taxon>Bacillati</taxon>
        <taxon>Bacillota</taxon>
        <taxon>Bacilli</taxon>
        <taxon>Bacillales</taxon>
        <taxon>Bacillaceae</taxon>
        <taxon>Lederbergia</taxon>
    </lineage>
</organism>
<dbReference type="Gene3D" id="3.30.420.40">
    <property type="match status" value="2"/>
</dbReference>
<feature type="domain" description="Carbohydrate kinase FGGY C-terminal" evidence="10">
    <location>
        <begin position="250"/>
        <end position="437"/>
    </location>
</feature>
<keyword evidence="4 7" id="KW-0418">Kinase</keyword>
<dbReference type="GO" id="GO:0008993">
    <property type="term" value="F:rhamnulokinase activity"/>
    <property type="evidence" value="ECO:0007669"/>
    <property type="project" value="UniProtKB-UniRule"/>
</dbReference>
<gene>
    <name evidence="7 11" type="primary">rhaB</name>
    <name evidence="11" type="ORF">KHA97_04020</name>
</gene>
<dbReference type="InterPro" id="IPR050406">
    <property type="entry name" value="FGGY_Carb_Kinase"/>
</dbReference>
<dbReference type="GO" id="GO:0005524">
    <property type="term" value="F:ATP binding"/>
    <property type="evidence" value="ECO:0007669"/>
    <property type="project" value="UniProtKB-KW"/>
</dbReference>
<comment type="similarity">
    <text evidence="1">Belongs to the FGGY kinase family.</text>
</comment>
<dbReference type="InterPro" id="IPR018485">
    <property type="entry name" value="FGGY_C"/>
</dbReference>
<comment type="pathway">
    <text evidence="7">Carbohydrate degradation; L-rhamnose degradation; glycerone phosphate from L-rhamnose: step 2/3.</text>
</comment>
<dbReference type="EC" id="2.7.1.5" evidence="7 8"/>
<dbReference type="PIRSF" id="PIRSF000538">
    <property type="entry name" value="GlpK"/>
    <property type="match status" value="1"/>
</dbReference>
<feature type="domain" description="Carbohydrate kinase FGGY N-terminal" evidence="9">
    <location>
        <begin position="3"/>
        <end position="241"/>
    </location>
</feature>
<evidence type="ECO:0000259" key="10">
    <source>
        <dbReference type="Pfam" id="PF02782"/>
    </source>
</evidence>
<name>A0A942TDF8_9BACI</name>
<dbReference type="HAMAP" id="MF_01535">
    <property type="entry name" value="Rhamnulokinase"/>
    <property type="match status" value="1"/>
</dbReference>
<keyword evidence="6 7" id="KW-0684">Rhamnose metabolism</keyword>
<dbReference type="PANTHER" id="PTHR43095:SF2">
    <property type="entry name" value="GLUCONOKINASE"/>
    <property type="match status" value="1"/>
</dbReference>
<evidence type="ECO:0000256" key="6">
    <source>
        <dbReference type="ARBA" id="ARBA00023308"/>
    </source>
</evidence>
<feature type="binding site" evidence="7">
    <location>
        <position position="400"/>
    </location>
    <ligand>
        <name>ATP</name>
        <dbReference type="ChEBI" id="CHEBI:30616"/>
    </ligand>
</feature>
<feature type="binding site" evidence="7">
    <location>
        <position position="78"/>
    </location>
    <ligand>
        <name>substrate</name>
    </ligand>
</feature>
<keyword evidence="12" id="KW-1185">Reference proteome</keyword>
<evidence type="ECO:0000256" key="7">
    <source>
        <dbReference type="HAMAP-Rule" id="MF_01535"/>
    </source>
</evidence>
<feature type="binding site" evidence="7">
    <location>
        <position position="293"/>
    </location>
    <ligand>
        <name>substrate</name>
    </ligand>
</feature>
<comment type="caution">
    <text evidence="7">Lacks conserved residue(s) required for the propagation of feature annotation.</text>
</comment>
<comment type="catalytic activity">
    <reaction evidence="7">
        <text>L-rhamnulose + ATP = L-rhamnulose 1-phosphate + ADP + H(+)</text>
        <dbReference type="Rhea" id="RHEA:20117"/>
        <dbReference type="ChEBI" id="CHEBI:15378"/>
        <dbReference type="ChEBI" id="CHEBI:17897"/>
        <dbReference type="ChEBI" id="CHEBI:30616"/>
        <dbReference type="ChEBI" id="CHEBI:58313"/>
        <dbReference type="ChEBI" id="CHEBI:456216"/>
        <dbReference type="EC" id="2.7.1.5"/>
    </reaction>
</comment>
<dbReference type="RefSeq" id="WP_213123442.1">
    <property type="nucleotide sequence ID" value="NZ_JAGYPG010000001.1"/>
</dbReference>
<dbReference type="FunFam" id="3.30.420.40:FF:000064">
    <property type="entry name" value="Rhamnulokinase"/>
    <property type="match status" value="1"/>
</dbReference>
<keyword evidence="2 7" id="KW-0808">Transferase</keyword>
<dbReference type="CDD" id="cd07771">
    <property type="entry name" value="ASKHA_NBD_FGGY_RhaB-like"/>
    <property type="match status" value="1"/>
</dbReference>
<evidence type="ECO:0000256" key="5">
    <source>
        <dbReference type="ARBA" id="ARBA00022840"/>
    </source>
</evidence>
<dbReference type="GO" id="GO:0019301">
    <property type="term" value="P:rhamnose catabolic process"/>
    <property type="evidence" value="ECO:0007669"/>
    <property type="project" value="UniProtKB-UniRule"/>
</dbReference>
<keyword evidence="3 7" id="KW-0547">Nucleotide-binding</keyword>
<evidence type="ECO:0000256" key="8">
    <source>
        <dbReference type="NCBIfam" id="TIGR02627"/>
    </source>
</evidence>
<comment type="function">
    <text evidence="7">Involved in the catabolism of L-rhamnose (6-deoxy-L-mannose). Catalyzes the transfer of the gamma-phosphate group from ATP to the 1-hydroxyl group of L-rhamnulose to yield L-rhamnulose 1-phosphate.</text>
</comment>
<dbReference type="AlphaFoldDB" id="A0A942TDF8"/>
<evidence type="ECO:0000256" key="1">
    <source>
        <dbReference type="ARBA" id="ARBA00009156"/>
    </source>
</evidence>
<dbReference type="Proteomes" id="UP000681414">
    <property type="component" value="Unassembled WGS sequence"/>
</dbReference>
<evidence type="ECO:0000313" key="11">
    <source>
        <dbReference type="EMBL" id="MBS4194242.1"/>
    </source>
</evidence>
<dbReference type="InterPro" id="IPR018484">
    <property type="entry name" value="FGGY_N"/>
</dbReference>
<accession>A0A942TDF8</accession>
<comment type="caution">
    <text evidence="11">The sequence shown here is derived from an EMBL/GenBank/DDBJ whole genome shotgun (WGS) entry which is preliminary data.</text>
</comment>
<dbReference type="InterPro" id="IPR043129">
    <property type="entry name" value="ATPase_NBD"/>
</dbReference>
<dbReference type="Pfam" id="PF02782">
    <property type="entry name" value="FGGY_C"/>
    <property type="match status" value="1"/>
</dbReference>
<dbReference type="SUPFAM" id="SSF53067">
    <property type="entry name" value="Actin-like ATPase domain"/>
    <property type="match status" value="2"/>
</dbReference>
<evidence type="ECO:0000256" key="3">
    <source>
        <dbReference type="ARBA" id="ARBA00022741"/>
    </source>
</evidence>